<dbReference type="Proteomes" id="UP001597058">
    <property type="component" value="Unassembled WGS sequence"/>
</dbReference>
<protein>
    <submittedName>
        <fullName evidence="3">Uncharacterized protein</fullName>
    </submittedName>
</protein>
<accession>A0ABW3XDE6</accession>
<organism evidence="3 4">
    <name type="scientific">Streptomyces kaempferi</name>
    <dbReference type="NCBI Taxonomy" id="333725"/>
    <lineage>
        <taxon>Bacteria</taxon>
        <taxon>Bacillati</taxon>
        <taxon>Actinomycetota</taxon>
        <taxon>Actinomycetes</taxon>
        <taxon>Kitasatosporales</taxon>
        <taxon>Streptomycetaceae</taxon>
        <taxon>Streptomyces</taxon>
    </lineage>
</organism>
<name>A0ABW3XDE6_9ACTN</name>
<feature type="region of interest" description="Disordered" evidence="1">
    <location>
        <begin position="58"/>
        <end position="112"/>
    </location>
</feature>
<gene>
    <name evidence="3" type="ORF">ACFQ5X_15435</name>
</gene>
<evidence type="ECO:0000256" key="2">
    <source>
        <dbReference type="SAM" id="SignalP"/>
    </source>
</evidence>
<comment type="caution">
    <text evidence="3">The sequence shown here is derived from an EMBL/GenBank/DDBJ whole genome shotgun (WGS) entry which is preliminary data.</text>
</comment>
<feature type="chain" id="PRO_5045497547" evidence="2">
    <location>
        <begin position="34"/>
        <end position="112"/>
    </location>
</feature>
<feature type="signal peptide" evidence="2">
    <location>
        <begin position="1"/>
        <end position="33"/>
    </location>
</feature>
<reference evidence="4" key="1">
    <citation type="journal article" date="2019" name="Int. J. Syst. Evol. Microbiol.">
        <title>The Global Catalogue of Microorganisms (GCM) 10K type strain sequencing project: providing services to taxonomists for standard genome sequencing and annotation.</title>
        <authorList>
            <consortium name="The Broad Institute Genomics Platform"/>
            <consortium name="The Broad Institute Genome Sequencing Center for Infectious Disease"/>
            <person name="Wu L."/>
            <person name="Ma J."/>
        </authorList>
    </citation>
    <scope>NUCLEOTIDE SEQUENCE [LARGE SCALE GENOMIC DNA]</scope>
    <source>
        <strain evidence="4">CGMCC 4.7020</strain>
    </source>
</reference>
<evidence type="ECO:0000256" key="1">
    <source>
        <dbReference type="SAM" id="MobiDB-lite"/>
    </source>
</evidence>
<proteinExistence type="predicted"/>
<feature type="compositionally biased region" description="Basic and acidic residues" evidence="1">
    <location>
        <begin position="73"/>
        <end position="101"/>
    </location>
</feature>
<evidence type="ECO:0000313" key="3">
    <source>
        <dbReference type="EMBL" id="MFD1307235.1"/>
    </source>
</evidence>
<dbReference type="EMBL" id="JBHTMM010000016">
    <property type="protein sequence ID" value="MFD1307235.1"/>
    <property type="molecule type" value="Genomic_DNA"/>
</dbReference>
<evidence type="ECO:0000313" key="4">
    <source>
        <dbReference type="Proteomes" id="UP001597058"/>
    </source>
</evidence>
<dbReference type="RefSeq" id="WP_329287881.1">
    <property type="nucleotide sequence ID" value="NZ_JBHSKH010000086.1"/>
</dbReference>
<keyword evidence="2" id="KW-0732">Signal</keyword>
<sequence length="112" mass="11730">MSTAPRRGAAILSSAFIAATVALVPAGIQQASAATPSGTHVSASANVSKSNQDYARGFKDGFKSGVRQGQRSCGDDERSATVLHTDKNKDKDYQRGFKDGFKSGFRQGQGSC</sequence>
<keyword evidence="4" id="KW-1185">Reference proteome</keyword>